<feature type="repeat" description="PPR" evidence="3">
    <location>
        <begin position="314"/>
        <end position="348"/>
    </location>
</feature>
<feature type="repeat" description="PPR" evidence="3">
    <location>
        <begin position="522"/>
        <end position="556"/>
    </location>
</feature>
<feature type="repeat" description="PPR" evidence="3">
    <location>
        <begin position="419"/>
        <end position="453"/>
    </location>
</feature>
<evidence type="ECO:0000256" key="1">
    <source>
        <dbReference type="ARBA" id="ARBA00007626"/>
    </source>
</evidence>
<gene>
    <name evidence="5" type="ORF">AQUCO_04900108v1</name>
</gene>
<dbReference type="OrthoDB" id="185373at2759"/>
<dbReference type="PROSITE" id="PS51375">
    <property type="entry name" value="PPR"/>
    <property type="match status" value="12"/>
</dbReference>
<feature type="repeat" description="PPR" evidence="3">
    <location>
        <begin position="194"/>
        <end position="228"/>
    </location>
</feature>
<dbReference type="SUPFAM" id="SSF81901">
    <property type="entry name" value="HCP-like"/>
    <property type="match status" value="1"/>
</dbReference>
<feature type="repeat" description="PPR" evidence="3">
    <location>
        <begin position="229"/>
        <end position="263"/>
    </location>
</feature>
<dbReference type="Pfam" id="PF13041">
    <property type="entry name" value="PPR_2"/>
    <property type="match status" value="4"/>
</dbReference>
<keyword evidence="2" id="KW-0677">Repeat</keyword>
<evidence type="ECO:0000256" key="3">
    <source>
        <dbReference type="PROSITE-ProRule" id="PRU00708"/>
    </source>
</evidence>
<dbReference type="InParanoid" id="A0A2G5CJU8"/>
<accession>A0A2G5CJU8</accession>
<dbReference type="EMBL" id="KZ305066">
    <property type="protein sequence ID" value="PIA31582.1"/>
    <property type="molecule type" value="Genomic_DNA"/>
</dbReference>
<evidence type="ECO:0000313" key="6">
    <source>
        <dbReference type="Proteomes" id="UP000230069"/>
    </source>
</evidence>
<evidence type="ECO:0008006" key="7">
    <source>
        <dbReference type="Google" id="ProtNLM"/>
    </source>
</evidence>
<keyword evidence="6" id="KW-1185">Reference proteome</keyword>
<feature type="repeat" description="PPR" evidence="3">
    <location>
        <begin position="766"/>
        <end position="800"/>
    </location>
</feature>
<feature type="repeat" description="PPR" evidence="3">
    <location>
        <begin position="384"/>
        <end position="418"/>
    </location>
</feature>
<organism evidence="5 6">
    <name type="scientific">Aquilegia coerulea</name>
    <name type="common">Rocky mountain columbine</name>
    <dbReference type="NCBI Taxonomy" id="218851"/>
    <lineage>
        <taxon>Eukaryota</taxon>
        <taxon>Viridiplantae</taxon>
        <taxon>Streptophyta</taxon>
        <taxon>Embryophyta</taxon>
        <taxon>Tracheophyta</taxon>
        <taxon>Spermatophyta</taxon>
        <taxon>Magnoliopsida</taxon>
        <taxon>Ranunculales</taxon>
        <taxon>Ranunculaceae</taxon>
        <taxon>Thalictroideae</taxon>
        <taxon>Aquilegia</taxon>
    </lineage>
</organism>
<dbReference type="NCBIfam" id="TIGR00756">
    <property type="entry name" value="PPR"/>
    <property type="match status" value="11"/>
</dbReference>
<feature type="repeat" description="PPR" evidence="3">
    <location>
        <begin position="661"/>
        <end position="695"/>
    </location>
</feature>
<feature type="repeat" description="PPR" evidence="3">
    <location>
        <begin position="626"/>
        <end position="660"/>
    </location>
</feature>
<evidence type="ECO:0000313" key="5">
    <source>
        <dbReference type="EMBL" id="PIA31582.1"/>
    </source>
</evidence>
<feature type="repeat" description="PPR" evidence="3">
    <location>
        <begin position="697"/>
        <end position="731"/>
    </location>
</feature>
<evidence type="ECO:0000256" key="2">
    <source>
        <dbReference type="ARBA" id="ARBA00022737"/>
    </source>
</evidence>
<comment type="similarity">
    <text evidence="1">Belongs to the PPR family. P subfamily.</text>
</comment>
<sequence>MEACCLHIVVSAKTPPLIGVSGGVGKLNKLREQKFVETPDGARKRFCGVYRKSQSKRSVDVVSPSLDFPTLVKNPSQEQYKLVGGRGVKADSNGAINIGLHNGNSSQEKREAKSSSKWRKRDSKSLSKRSSYGGCVPLMLEALDTVKDLDEALNPWETTLNNKERSIILKEQVNWKRALEIFNWFKEKGCYELNGIHYNIMFWILGKARRWDHVENLWSEMQAKGIAPTNITYGTLIDVYAKGGLKEEALLWLERMNKQGMEPDEVTMGIVIQTYKKSGEFEKAEQFFKKWSSGTAASGGGKTTDTSSVRQALSSYTYNTLIDTYGKAGQLHDASDTISRMLREGIAPTTVTFNTMIHICGNNGHLEEVESLMKMMEELQCPPDTRTYNILISLHAKHDNIDVAASYFSKMKENGLKPDDVTYRTLLYAFSIRHMVSEAEALISEMDKHDFKVDEYTQSALTRMFIEAGMLQKAWSWFERYHHAGKMSSECYSANMDAFGEHGHVLEGEKAFICCQERNNLSVLEFNVMIKAYGIGKKYDKACELFDTMEKHGVLPDKCSYNSLIQILSGADLPHLAKPYVRKMQEAGLILDCTYSVVISSFIKLGQLDMAEKQFEEMIEFGVKPDIYVYGILINAFADVGSVQKAMNYVNEMKNSGLPANPVIYSSLIKLYTKIGYLQEAEETYKLLRSSETNPEVLYSSNCMIDLYSEHGMVAQAEDIFEELKQRGSANEFSYAMMLCMYRRVGNVRKAIVIADRMRELELLTSKLSYNSVIELYASDGRLTETVETFWEMIKSNIQPDNSTFRSLGTVLVRCGVSNEAVNKLEVTRRNDAENGLQEWMKTLWSMVCVDESSWNSSCPYELNSFIM</sequence>
<feature type="repeat" description="PPR" evidence="3">
    <location>
        <begin position="349"/>
        <end position="383"/>
    </location>
</feature>
<dbReference type="Gene3D" id="1.25.40.10">
    <property type="entry name" value="Tetratricopeptide repeat domain"/>
    <property type="match status" value="4"/>
</dbReference>
<evidence type="ECO:0000256" key="4">
    <source>
        <dbReference type="SAM" id="MobiDB-lite"/>
    </source>
</evidence>
<dbReference type="PANTHER" id="PTHR47447:SF23">
    <property type="entry name" value="PENTACOTRIPEPTIDE-REPEAT REGION OF PRORP DOMAIN-CONTAINING PROTEIN"/>
    <property type="match status" value="1"/>
</dbReference>
<dbReference type="STRING" id="218851.A0A2G5CJU8"/>
<dbReference type="InterPro" id="IPR002885">
    <property type="entry name" value="PPR_rpt"/>
</dbReference>
<protein>
    <recommendedName>
        <fullName evidence="7">Pentacotripeptide-repeat region of PRORP domain-containing protein</fullName>
    </recommendedName>
</protein>
<dbReference type="Pfam" id="PF01535">
    <property type="entry name" value="PPR"/>
    <property type="match status" value="6"/>
</dbReference>
<proteinExistence type="inferred from homology"/>
<dbReference type="SUPFAM" id="SSF48452">
    <property type="entry name" value="TPR-like"/>
    <property type="match status" value="1"/>
</dbReference>
<reference evidence="5 6" key="1">
    <citation type="submission" date="2017-09" db="EMBL/GenBank/DDBJ databases">
        <title>WGS assembly of Aquilegia coerulea Goldsmith.</title>
        <authorList>
            <person name="Hodges S."/>
            <person name="Kramer E."/>
            <person name="Nordborg M."/>
            <person name="Tomkins J."/>
            <person name="Borevitz J."/>
            <person name="Derieg N."/>
            <person name="Yan J."/>
            <person name="Mihaltcheva S."/>
            <person name="Hayes R.D."/>
            <person name="Rokhsar D."/>
        </authorList>
    </citation>
    <scope>NUCLEOTIDE SEQUENCE [LARGE SCALE GENOMIC DNA]</scope>
    <source>
        <strain evidence="6">cv. Goldsmith</strain>
    </source>
</reference>
<feature type="region of interest" description="Disordered" evidence="4">
    <location>
        <begin position="97"/>
        <end position="129"/>
    </location>
</feature>
<dbReference type="Proteomes" id="UP000230069">
    <property type="component" value="Unassembled WGS sequence"/>
</dbReference>
<dbReference type="PANTHER" id="PTHR47447">
    <property type="entry name" value="OS03G0856100 PROTEIN"/>
    <property type="match status" value="1"/>
</dbReference>
<dbReference type="AlphaFoldDB" id="A0A2G5CJU8"/>
<feature type="repeat" description="PPR" evidence="3">
    <location>
        <begin position="591"/>
        <end position="625"/>
    </location>
</feature>
<dbReference type="InterPro" id="IPR011990">
    <property type="entry name" value="TPR-like_helical_dom_sf"/>
</dbReference>
<dbReference type="FunCoup" id="A0A2G5CJU8">
    <property type="interactions" value="742"/>
</dbReference>
<name>A0A2G5CJU8_AQUCA</name>